<keyword evidence="3" id="KW-1185">Reference proteome</keyword>
<name>A0ABD1SE27_9LAMI</name>
<dbReference type="Proteomes" id="UP001604336">
    <property type="component" value="Unassembled WGS sequence"/>
</dbReference>
<gene>
    <name evidence="2" type="ORF">Adt_23588</name>
</gene>
<feature type="compositionally biased region" description="Basic and acidic residues" evidence="1">
    <location>
        <begin position="48"/>
        <end position="68"/>
    </location>
</feature>
<evidence type="ECO:0000256" key="1">
    <source>
        <dbReference type="SAM" id="MobiDB-lite"/>
    </source>
</evidence>
<dbReference type="EMBL" id="JBFOLK010000007">
    <property type="protein sequence ID" value="KAL2498038.1"/>
    <property type="molecule type" value="Genomic_DNA"/>
</dbReference>
<evidence type="ECO:0000313" key="3">
    <source>
        <dbReference type="Proteomes" id="UP001604336"/>
    </source>
</evidence>
<organism evidence="2 3">
    <name type="scientific">Abeliophyllum distichum</name>
    <dbReference type="NCBI Taxonomy" id="126358"/>
    <lineage>
        <taxon>Eukaryota</taxon>
        <taxon>Viridiplantae</taxon>
        <taxon>Streptophyta</taxon>
        <taxon>Embryophyta</taxon>
        <taxon>Tracheophyta</taxon>
        <taxon>Spermatophyta</taxon>
        <taxon>Magnoliopsida</taxon>
        <taxon>eudicotyledons</taxon>
        <taxon>Gunneridae</taxon>
        <taxon>Pentapetalae</taxon>
        <taxon>asterids</taxon>
        <taxon>lamiids</taxon>
        <taxon>Lamiales</taxon>
        <taxon>Oleaceae</taxon>
        <taxon>Forsythieae</taxon>
        <taxon>Abeliophyllum</taxon>
    </lineage>
</organism>
<protein>
    <submittedName>
        <fullName evidence="2">Uncharacterized protein</fullName>
    </submittedName>
</protein>
<feature type="region of interest" description="Disordered" evidence="1">
    <location>
        <begin position="21"/>
        <end position="68"/>
    </location>
</feature>
<accession>A0ABD1SE27</accession>
<dbReference type="AlphaFoldDB" id="A0ABD1SE27"/>
<evidence type="ECO:0000313" key="2">
    <source>
        <dbReference type="EMBL" id="KAL2498038.1"/>
    </source>
</evidence>
<comment type="caution">
    <text evidence="2">The sequence shown here is derived from an EMBL/GenBank/DDBJ whole genome shotgun (WGS) entry which is preliminary data.</text>
</comment>
<sequence>MGSPKAHEKRMRRFVEQPLEQDFQSKMNFSEKKRNEDQTINFKSQRRDHKDIDCPNKEKNEANFSKSKESSYEQLFYISSNSKEGKEICYVDSGCSSHMTYDRT</sequence>
<proteinExistence type="predicted"/>
<reference evidence="3" key="1">
    <citation type="submission" date="2024-07" db="EMBL/GenBank/DDBJ databases">
        <title>Two chromosome-level genome assemblies of Korean endemic species Abeliophyllum distichum and Forsythia ovata (Oleaceae).</title>
        <authorList>
            <person name="Jang H."/>
        </authorList>
    </citation>
    <scope>NUCLEOTIDE SEQUENCE [LARGE SCALE GENOMIC DNA]</scope>
</reference>